<protein>
    <submittedName>
        <fullName evidence="1">Noncanonical pyrimidine nucleotidase, YjjG family</fullName>
    </submittedName>
</protein>
<dbReference type="Proteomes" id="UP000294850">
    <property type="component" value="Unassembled WGS sequence"/>
</dbReference>
<proteinExistence type="predicted"/>
<evidence type="ECO:0000313" key="2">
    <source>
        <dbReference type="Proteomes" id="UP000294850"/>
    </source>
</evidence>
<gene>
    <name evidence="1" type="ORF">E0F88_22315</name>
</gene>
<dbReference type="InterPro" id="IPR036412">
    <property type="entry name" value="HAD-like_sf"/>
</dbReference>
<sequence length="231" mass="26686">MKYKHLFFDLDHTLWDFERNSSESLEDIFHNMLLKECGVTSLEHFIESFLRINTRLWDDFDKGILHHSYIRQNRFLMVFEELGIALPDNHLEIGDLYLNTLPDKKHLLEGALDTLNYAKSAGYQMHIVTNGFTEIQARKIASSGISHFFENVITFENANAKKPDPGIFAYALESAKANKEECIMIGDNWVADVLGAKQFGLDTVYYNPAGLKFDQEPTYDIRRLEELKSIL</sequence>
<name>A0A4R5DNZ0_9BACT</name>
<dbReference type="SFLD" id="SFLDS00003">
    <property type="entry name" value="Haloacid_Dehalogenase"/>
    <property type="match status" value="1"/>
</dbReference>
<keyword evidence="2" id="KW-1185">Reference proteome</keyword>
<dbReference type="GO" id="GO:0008253">
    <property type="term" value="F:5'-nucleotidase activity"/>
    <property type="evidence" value="ECO:0007669"/>
    <property type="project" value="InterPro"/>
</dbReference>
<dbReference type="RefSeq" id="WP_131960501.1">
    <property type="nucleotide sequence ID" value="NZ_SMFL01000009.1"/>
</dbReference>
<reference evidence="1 2" key="1">
    <citation type="submission" date="2019-03" db="EMBL/GenBank/DDBJ databases">
        <title>Dyadobacter AR-3-6 sp. nov., isolated from arctic soil.</title>
        <authorList>
            <person name="Chaudhary D.K."/>
        </authorList>
    </citation>
    <scope>NUCLEOTIDE SEQUENCE [LARGE SCALE GENOMIC DNA]</scope>
    <source>
        <strain evidence="1 2">AR-3-6</strain>
    </source>
</reference>
<dbReference type="SUPFAM" id="SSF56784">
    <property type="entry name" value="HAD-like"/>
    <property type="match status" value="1"/>
</dbReference>
<dbReference type="Pfam" id="PF00702">
    <property type="entry name" value="Hydrolase"/>
    <property type="match status" value="1"/>
</dbReference>
<accession>A0A4R5DNZ0</accession>
<dbReference type="PANTHER" id="PTHR47478:SF1">
    <property type="entry name" value="PYRIMIDINE 5'-NUCLEOTIDASE YJJG"/>
    <property type="match status" value="1"/>
</dbReference>
<dbReference type="AlphaFoldDB" id="A0A4R5DNZ0"/>
<dbReference type="EMBL" id="SMFL01000009">
    <property type="protein sequence ID" value="TDE12433.1"/>
    <property type="molecule type" value="Genomic_DNA"/>
</dbReference>
<dbReference type="InterPro" id="IPR023198">
    <property type="entry name" value="PGP-like_dom2"/>
</dbReference>
<comment type="caution">
    <text evidence="1">The sequence shown here is derived from an EMBL/GenBank/DDBJ whole genome shotgun (WGS) entry which is preliminary data.</text>
</comment>
<dbReference type="NCBIfam" id="TIGR02254">
    <property type="entry name" value="YjjG_YfnB"/>
    <property type="match status" value="1"/>
</dbReference>
<dbReference type="InterPro" id="IPR011951">
    <property type="entry name" value="HAD-SF_hydro_IA_YjjG/PynA"/>
</dbReference>
<dbReference type="OrthoDB" id="9802350at2"/>
<dbReference type="PANTHER" id="PTHR47478">
    <property type="match status" value="1"/>
</dbReference>
<dbReference type="InterPro" id="IPR023214">
    <property type="entry name" value="HAD_sf"/>
</dbReference>
<dbReference type="InterPro" id="IPR006439">
    <property type="entry name" value="HAD-SF_hydro_IA"/>
</dbReference>
<dbReference type="Gene3D" id="3.40.50.1000">
    <property type="entry name" value="HAD superfamily/HAD-like"/>
    <property type="match status" value="1"/>
</dbReference>
<dbReference type="NCBIfam" id="TIGR01549">
    <property type="entry name" value="HAD-SF-IA-v1"/>
    <property type="match status" value="1"/>
</dbReference>
<dbReference type="Gene3D" id="1.10.150.240">
    <property type="entry name" value="Putative phosphatase, domain 2"/>
    <property type="match status" value="1"/>
</dbReference>
<dbReference type="SFLD" id="SFLDG01129">
    <property type="entry name" value="C1.5:_HAD__Beta-PGM__Phosphata"/>
    <property type="match status" value="1"/>
</dbReference>
<organism evidence="1 2">
    <name type="scientific">Dyadobacter psychrotolerans</name>
    <dbReference type="NCBI Taxonomy" id="2541721"/>
    <lineage>
        <taxon>Bacteria</taxon>
        <taxon>Pseudomonadati</taxon>
        <taxon>Bacteroidota</taxon>
        <taxon>Cytophagia</taxon>
        <taxon>Cytophagales</taxon>
        <taxon>Spirosomataceae</taxon>
        <taxon>Dyadobacter</taxon>
    </lineage>
</organism>
<dbReference type="InterPro" id="IPR052550">
    <property type="entry name" value="Pyrimidine_5'-ntase_YjjG"/>
</dbReference>
<evidence type="ECO:0000313" key="1">
    <source>
        <dbReference type="EMBL" id="TDE12433.1"/>
    </source>
</evidence>